<evidence type="ECO:0000256" key="15">
    <source>
        <dbReference type="ARBA" id="ARBA00041276"/>
    </source>
</evidence>
<comment type="similarity">
    <text evidence="4">Belongs to the glycosyl hydrolase 3 family.</text>
</comment>
<keyword evidence="9" id="KW-0325">Glycoprotein</keyword>
<dbReference type="Gene3D" id="3.20.20.300">
    <property type="entry name" value="Glycoside hydrolase, family 3, N-terminal domain"/>
    <property type="match status" value="1"/>
</dbReference>
<dbReference type="Pfam" id="PF00933">
    <property type="entry name" value="Glyco_hydro_3"/>
    <property type="match status" value="1"/>
</dbReference>
<dbReference type="InterPro" id="IPR036881">
    <property type="entry name" value="Glyco_hydro_3_C_sf"/>
</dbReference>
<evidence type="ECO:0000256" key="16">
    <source>
        <dbReference type="ARBA" id="ARBA00041601"/>
    </source>
</evidence>
<comment type="pathway">
    <text evidence="3">Glycan metabolism; cellulose degradation.</text>
</comment>
<dbReference type="PRINTS" id="PR00133">
    <property type="entry name" value="GLHYDRLASE3"/>
</dbReference>
<feature type="domain" description="Fibronectin type III-like" evidence="20">
    <location>
        <begin position="704"/>
        <end position="773"/>
    </location>
</feature>
<dbReference type="Pfam" id="PF01915">
    <property type="entry name" value="Glyco_hydro_3_C"/>
    <property type="match status" value="1"/>
</dbReference>
<dbReference type="PANTHER" id="PTHR42715">
    <property type="entry name" value="BETA-GLUCOSIDASE"/>
    <property type="match status" value="1"/>
</dbReference>
<evidence type="ECO:0000313" key="21">
    <source>
        <dbReference type="EMBL" id="TIA92158.1"/>
    </source>
</evidence>
<dbReference type="InterPro" id="IPR013783">
    <property type="entry name" value="Ig-like_fold"/>
</dbReference>
<dbReference type="GO" id="GO:0008422">
    <property type="term" value="F:beta-glucosidase activity"/>
    <property type="evidence" value="ECO:0007669"/>
    <property type="project" value="UniProtKB-EC"/>
</dbReference>
<feature type="region of interest" description="Disordered" evidence="18">
    <location>
        <begin position="30"/>
        <end position="56"/>
    </location>
</feature>
<evidence type="ECO:0000256" key="4">
    <source>
        <dbReference type="ARBA" id="ARBA00005336"/>
    </source>
</evidence>
<dbReference type="Proteomes" id="UP000310189">
    <property type="component" value="Unassembled WGS sequence"/>
</dbReference>
<evidence type="ECO:0000256" key="17">
    <source>
        <dbReference type="ARBA" id="ARBA00041808"/>
    </source>
</evidence>
<dbReference type="SUPFAM" id="SSF52279">
    <property type="entry name" value="Beta-D-glucan exohydrolase, C-terminal domain"/>
    <property type="match status" value="1"/>
</dbReference>
<dbReference type="InterPro" id="IPR017853">
    <property type="entry name" value="GH"/>
</dbReference>
<feature type="signal peptide" evidence="19">
    <location>
        <begin position="1"/>
        <end position="18"/>
    </location>
</feature>
<dbReference type="PANTHER" id="PTHR42715:SF12">
    <property type="entry name" value="BETA-GLUCOSIDASE G-RELATED"/>
    <property type="match status" value="1"/>
</dbReference>
<evidence type="ECO:0000256" key="13">
    <source>
        <dbReference type="ARBA" id="ARBA00024983"/>
    </source>
</evidence>
<evidence type="ECO:0000256" key="3">
    <source>
        <dbReference type="ARBA" id="ARBA00004987"/>
    </source>
</evidence>
<dbReference type="InterPro" id="IPR026891">
    <property type="entry name" value="Fn3-like"/>
</dbReference>
<evidence type="ECO:0000256" key="7">
    <source>
        <dbReference type="ARBA" id="ARBA00022729"/>
    </source>
</evidence>
<comment type="catalytic activity">
    <reaction evidence="1">
        <text>Hydrolysis of terminal, non-reducing beta-D-glucosyl residues with release of beta-D-glucose.</text>
        <dbReference type="EC" id="3.2.1.21"/>
    </reaction>
</comment>
<evidence type="ECO:0000313" key="22">
    <source>
        <dbReference type="Proteomes" id="UP000310189"/>
    </source>
</evidence>
<gene>
    <name evidence="21" type="ORF">E3P99_00759</name>
</gene>
<keyword evidence="11" id="KW-0326">Glycosidase</keyword>
<evidence type="ECO:0000256" key="5">
    <source>
        <dbReference type="ARBA" id="ARBA00012744"/>
    </source>
</evidence>
<evidence type="ECO:0000256" key="6">
    <source>
        <dbReference type="ARBA" id="ARBA00022525"/>
    </source>
</evidence>
<dbReference type="Gene3D" id="2.60.40.10">
    <property type="entry name" value="Immunoglobulins"/>
    <property type="match status" value="1"/>
</dbReference>
<keyword evidence="22" id="KW-1185">Reference proteome</keyword>
<dbReference type="EMBL" id="SPNW01000008">
    <property type="protein sequence ID" value="TIA92158.1"/>
    <property type="molecule type" value="Genomic_DNA"/>
</dbReference>
<evidence type="ECO:0000256" key="1">
    <source>
        <dbReference type="ARBA" id="ARBA00000448"/>
    </source>
</evidence>
<dbReference type="OrthoDB" id="416222at2759"/>
<comment type="function">
    <text evidence="13">Beta-glucosidases are one of a number of cellulolytic enzymes involved in the degradation of cellulosic biomass. Catalyzes the last step releasing glucose from the inhibitory cellobiose.</text>
</comment>
<dbReference type="GO" id="GO:0005576">
    <property type="term" value="C:extracellular region"/>
    <property type="evidence" value="ECO:0007669"/>
    <property type="project" value="UniProtKB-SubCell"/>
</dbReference>
<evidence type="ECO:0000256" key="8">
    <source>
        <dbReference type="ARBA" id="ARBA00022801"/>
    </source>
</evidence>
<evidence type="ECO:0000256" key="18">
    <source>
        <dbReference type="SAM" id="MobiDB-lite"/>
    </source>
</evidence>
<dbReference type="EC" id="3.2.1.21" evidence="5"/>
<dbReference type="FunFam" id="3.20.20.300:FF:000002">
    <property type="entry name" value="Probable beta-glucosidase"/>
    <property type="match status" value="1"/>
</dbReference>
<dbReference type="SMART" id="SM01217">
    <property type="entry name" value="Fn3_like"/>
    <property type="match status" value="1"/>
</dbReference>
<evidence type="ECO:0000256" key="19">
    <source>
        <dbReference type="SAM" id="SignalP"/>
    </source>
</evidence>
<dbReference type="InterPro" id="IPR050288">
    <property type="entry name" value="Cellulose_deg_GH3"/>
</dbReference>
<feature type="chain" id="PRO_5020442092" description="Probable beta-glucosidase G" evidence="19">
    <location>
        <begin position="19"/>
        <end position="784"/>
    </location>
</feature>
<accession>A0A4T0FU67</accession>
<dbReference type="AlphaFoldDB" id="A0A4T0FU67"/>
<protein>
    <recommendedName>
        <fullName evidence="14">Probable beta-glucosidase G</fullName>
        <ecNumber evidence="5">3.2.1.21</ecNumber>
    </recommendedName>
    <alternativeName>
        <fullName evidence="15">Beta-D-glucoside glucohydrolase G</fullName>
    </alternativeName>
    <alternativeName>
        <fullName evidence="16">Cellobiase G</fullName>
    </alternativeName>
    <alternativeName>
        <fullName evidence="17">Gentiobiase G</fullName>
    </alternativeName>
</protein>
<organism evidence="21 22">
    <name type="scientific">Wallemia hederae</name>
    <dbReference type="NCBI Taxonomy" id="1540922"/>
    <lineage>
        <taxon>Eukaryota</taxon>
        <taxon>Fungi</taxon>
        <taxon>Dikarya</taxon>
        <taxon>Basidiomycota</taxon>
        <taxon>Wallemiomycotina</taxon>
        <taxon>Wallemiomycetes</taxon>
        <taxon>Wallemiales</taxon>
        <taxon>Wallemiaceae</taxon>
        <taxon>Wallemia</taxon>
    </lineage>
</organism>
<comment type="subcellular location">
    <subcellularLocation>
        <location evidence="2">Secreted</location>
    </subcellularLocation>
</comment>
<name>A0A4T0FU67_9BASI</name>
<sequence>MKLTAILAISIALALTQARALDARQADAVDATETSNTSRYDAFHQPNDFERFPAPASTGGKAWQEAFSKAKDMVAQMTLEEKSGILLSHDGRCVGNTHGVDRLGIPDLCLMDGPTGVRPGSGISSFPAGQAAAATWDRDLIYQRSKAMGQEFFDKGVHIALAPVSAGPLGRSPLGGRNWEGSYPDAYANGVYSYESVRGMQDSHVAATIKHFIGYEQETSRNPYTVSSDGGQEPISSNVDDKTMHEVYLAPFAQAIRGGSAHVMCSYNKINGTNACGNAQALNGLLKGEINHQGAVISDWGGIHSSLDVLATEMSAPGTGFAGLFGDYYSDMPQLVNNGTVSEDRIDDACIRILTPYYWLGQDEEHVPPEVVFNANNYYEAEDTYKNVRKPDTAQLIHQIALESAVLLKNTGGLPLNNPERLAVVGALGDTANSECGATGTGCDYNTSLLTMGGGSGWSDAPYIVTPLDALKTRARDANFELSHALTYDEEVINDIAGRADSTLVWLNDWAEESADREDLTIGEEQSMMLEAAVHASSNVIIVMNSPVVDIEQYAEHPNVTAIVQAHYTGEAADAVVSALFGDENFSGKLPYTWGKRLEDWPNNTIVTTDDNNPQAYFDEGVFVDYKWFDKHEIEPRYEFGFGLSYTTFECSDIKIADNYKKDDMAIQDTAEPFEGFDGSNSLYDVIKTVTAIVTNTGDRKGSEVAQLYVTLPGEDMPVRELRGFEKIRDLDAGESREVSFDVTLKDLSTWDVQRQMWVVPQGDFVFHVGNSSRNLPLNATSSF</sequence>
<evidence type="ECO:0000256" key="10">
    <source>
        <dbReference type="ARBA" id="ARBA00023277"/>
    </source>
</evidence>
<keyword evidence="10" id="KW-0119">Carbohydrate metabolism</keyword>
<keyword evidence="12" id="KW-0624">Polysaccharide degradation</keyword>
<dbReference type="GO" id="GO:0009251">
    <property type="term" value="P:glucan catabolic process"/>
    <property type="evidence" value="ECO:0007669"/>
    <property type="project" value="TreeGrafter"/>
</dbReference>
<evidence type="ECO:0000256" key="11">
    <source>
        <dbReference type="ARBA" id="ARBA00023295"/>
    </source>
</evidence>
<dbReference type="Gene3D" id="3.40.50.1700">
    <property type="entry name" value="Glycoside hydrolase family 3 C-terminal domain"/>
    <property type="match status" value="1"/>
</dbReference>
<proteinExistence type="inferred from homology"/>
<keyword evidence="6" id="KW-0964">Secreted</keyword>
<dbReference type="SUPFAM" id="SSF51445">
    <property type="entry name" value="(Trans)glycosidases"/>
    <property type="match status" value="1"/>
</dbReference>
<keyword evidence="7 19" id="KW-0732">Signal</keyword>
<reference evidence="21 22" key="1">
    <citation type="submission" date="2019-03" db="EMBL/GenBank/DDBJ databases">
        <title>Sequencing 23 genomes of Wallemia ichthyophaga.</title>
        <authorList>
            <person name="Gostincar C."/>
        </authorList>
    </citation>
    <scope>NUCLEOTIDE SEQUENCE [LARGE SCALE GENOMIC DNA]</scope>
    <source>
        <strain evidence="21 22">EXF-5753</strain>
    </source>
</reference>
<dbReference type="Pfam" id="PF14310">
    <property type="entry name" value="Fn3-like"/>
    <property type="match status" value="1"/>
</dbReference>
<evidence type="ECO:0000256" key="2">
    <source>
        <dbReference type="ARBA" id="ARBA00004613"/>
    </source>
</evidence>
<dbReference type="InterPro" id="IPR002772">
    <property type="entry name" value="Glyco_hydro_3_C"/>
</dbReference>
<evidence type="ECO:0000256" key="14">
    <source>
        <dbReference type="ARBA" id="ARBA00039579"/>
    </source>
</evidence>
<dbReference type="InterPro" id="IPR001764">
    <property type="entry name" value="Glyco_hydro_3_N"/>
</dbReference>
<comment type="caution">
    <text evidence="21">The sequence shown here is derived from an EMBL/GenBank/DDBJ whole genome shotgun (WGS) entry which is preliminary data.</text>
</comment>
<evidence type="ECO:0000256" key="12">
    <source>
        <dbReference type="ARBA" id="ARBA00023326"/>
    </source>
</evidence>
<keyword evidence="8" id="KW-0378">Hydrolase</keyword>
<evidence type="ECO:0000259" key="20">
    <source>
        <dbReference type="SMART" id="SM01217"/>
    </source>
</evidence>
<dbReference type="InterPro" id="IPR036962">
    <property type="entry name" value="Glyco_hydro_3_N_sf"/>
</dbReference>
<evidence type="ECO:0000256" key="9">
    <source>
        <dbReference type="ARBA" id="ARBA00023180"/>
    </source>
</evidence>